<dbReference type="OrthoDB" id="9803982at2"/>
<dbReference type="PROSITE" id="PS50005">
    <property type="entry name" value="TPR"/>
    <property type="match status" value="3"/>
</dbReference>
<dbReference type="InterPro" id="IPR011990">
    <property type="entry name" value="TPR-like_helical_dom_sf"/>
</dbReference>
<evidence type="ECO:0000256" key="1">
    <source>
        <dbReference type="ARBA" id="ARBA00022737"/>
    </source>
</evidence>
<protein>
    <submittedName>
        <fullName evidence="4">Tetratricopeptide repeat protein</fullName>
    </submittedName>
</protein>
<evidence type="ECO:0000313" key="4">
    <source>
        <dbReference type="EMBL" id="EFM01839.1"/>
    </source>
</evidence>
<dbReference type="Pfam" id="PF13432">
    <property type="entry name" value="TPR_16"/>
    <property type="match status" value="1"/>
</dbReference>
<dbReference type="Gene3D" id="1.25.40.10">
    <property type="entry name" value="Tetratricopeptide repeat domain"/>
    <property type="match status" value="3"/>
</dbReference>
<sequence>MMQEDDLWKSPEFQEGLAAYERAKEQDDGNYPNADMLGCIADYYDGLGRTDEAIAIADLALDLYPGAGAPLYFKGRVTLHHNDAPKQAETYSNQIVDKSSINYLLLKLDILLYENKTTEAETFLKEVYDRLPDDQRDPCAEMIASMYLNYDHTPEAKAWLARSSEKKEHSYRLEECRIAENEKDYARAEKIMQQLIDEQPYNDDYWNRLGTIQMQAEAYERALESSEYSLAINPANDATLTMKGKALVELKRYDEALDFYQRYQQKNPDDMKGELSLGIILTNLERYDEAVMHYQKAQRLAEDTAEGLDQIYIGMAQALSKLQRADEAMSYIDKLAELDEVEDTEVCTERFRVMLETHWPVEEVAAYMEQALGTYLFGKSWQGCFLFYLFGKTAYECHNYALCYGLFQRMSMLTDKIPKWYLGFSYYAICSKLMKSEDEFKKALRLACRMNPAEAKEVLGDRFPDDVPPELYYDYYLEWEKQNGEYSEEDDE</sequence>
<comment type="caution">
    <text evidence="4">The sequence shown here is derived from an EMBL/GenBank/DDBJ whole genome shotgun (WGS) entry which is preliminary data.</text>
</comment>
<dbReference type="PANTHER" id="PTHR44943">
    <property type="entry name" value="CELLULOSE SYNTHASE OPERON PROTEIN C"/>
    <property type="match status" value="1"/>
</dbReference>
<dbReference type="SUPFAM" id="SSF48452">
    <property type="entry name" value="TPR-like"/>
    <property type="match status" value="2"/>
</dbReference>
<dbReference type="eggNOG" id="COG0457">
    <property type="taxonomic scope" value="Bacteria"/>
</dbReference>
<dbReference type="RefSeq" id="WP_006949358.1">
    <property type="nucleotide sequence ID" value="NZ_BAJI01000003.1"/>
</dbReference>
<feature type="repeat" description="TPR" evidence="3">
    <location>
        <begin position="237"/>
        <end position="270"/>
    </location>
</feature>
<dbReference type="BioCyc" id="PMAR862515-HMP:GMOO-1350-MONOMER"/>
<dbReference type="InterPro" id="IPR019734">
    <property type="entry name" value="TPR_rpt"/>
</dbReference>
<dbReference type="InterPro" id="IPR051685">
    <property type="entry name" value="Ycf3/AcsC/BcsC/TPR_MFPF"/>
</dbReference>
<keyword evidence="5" id="KW-1185">Reference proteome</keyword>
<dbReference type="STRING" id="862515.HMPREF0658_1327"/>
<feature type="repeat" description="TPR" evidence="3">
    <location>
        <begin position="271"/>
        <end position="304"/>
    </location>
</feature>
<evidence type="ECO:0000256" key="2">
    <source>
        <dbReference type="ARBA" id="ARBA00022803"/>
    </source>
</evidence>
<dbReference type="SMART" id="SM00028">
    <property type="entry name" value="TPR"/>
    <property type="match status" value="5"/>
</dbReference>
<organism evidence="4 5">
    <name type="scientific">Hoylesella marshii DSM 16973 = JCM 13450</name>
    <dbReference type="NCBI Taxonomy" id="862515"/>
    <lineage>
        <taxon>Bacteria</taxon>
        <taxon>Pseudomonadati</taxon>
        <taxon>Bacteroidota</taxon>
        <taxon>Bacteroidia</taxon>
        <taxon>Bacteroidales</taxon>
        <taxon>Prevotellaceae</taxon>
        <taxon>Hoylesella</taxon>
    </lineage>
</organism>
<dbReference type="Proteomes" id="UP000004394">
    <property type="component" value="Unassembled WGS sequence"/>
</dbReference>
<keyword evidence="2 3" id="KW-0802">TPR repeat</keyword>
<dbReference type="AlphaFoldDB" id="E0NSX5"/>
<dbReference type="Pfam" id="PF14559">
    <property type="entry name" value="TPR_19"/>
    <property type="match status" value="1"/>
</dbReference>
<feature type="repeat" description="TPR" evidence="3">
    <location>
        <begin position="203"/>
        <end position="236"/>
    </location>
</feature>
<proteinExistence type="predicted"/>
<dbReference type="Pfam" id="PF13181">
    <property type="entry name" value="TPR_8"/>
    <property type="match status" value="2"/>
</dbReference>
<dbReference type="HOGENOM" id="CLU_044685_0_0_10"/>
<accession>E0NSX5</accession>
<evidence type="ECO:0000313" key="5">
    <source>
        <dbReference type="Proteomes" id="UP000004394"/>
    </source>
</evidence>
<reference evidence="4" key="1">
    <citation type="submission" date="2010-07" db="EMBL/GenBank/DDBJ databases">
        <authorList>
            <person name="Muzny D."/>
            <person name="Qin X."/>
            <person name="Deng J."/>
            <person name="Jiang H."/>
            <person name="Liu Y."/>
            <person name="Qu J."/>
            <person name="Song X.-Z."/>
            <person name="Zhang L."/>
            <person name="Thornton R."/>
            <person name="Coyle M."/>
            <person name="Francisco L."/>
            <person name="Jackson L."/>
            <person name="Javaid M."/>
            <person name="Korchina V."/>
            <person name="Kovar C."/>
            <person name="Mata R."/>
            <person name="Mathew T."/>
            <person name="Ngo R."/>
            <person name="Nguyen L."/>
            <person name="Nguyen N."/>
            <person name="Okwuonu G."/>
            <person name="Ongeri F."/>
            <person name="Pham C."/>
            <person name="Simmons D."/>
            <person name="Wilczek-Boney K."/>
            <person name="Hale W."/>
            <person name="Jakkamsetti A."/>
            <person name="Pham P."/>
            <person name="Ruth R."/>
            <person name="San Lucas F."/>
            <person name="Warren J."/>
            <person name="Zhang J."/>
            <person name="Zhao Z."/>
            <person name="Zhou C."/>
            <person name="Zhu D."/>
            <person name="Lee S."/>
            <person name="Bess C."/>
            <person name="Blankenburg K."/>
            <person name="Forbes L."/>
            <person name="Fu Q."/>
            <person name="Gubbala S."/>
            <person name="Hirani K."/>
            <person name="Jayaseelan J.C."/>
            <person name="Lara F."/>
            <person name="Munidasa M."/>
            <person name="Palculict T."/>
            <person name="Patil S."/>
            <person name="Pu L.-L."/>
            <person name="Saada N."/>
            <person name="Tang L."/>
            <person name="Weissenberger G."/>
            <person name="Zhu Y."/>
            <person name="Hemphill L."/>
            <person name="Shang Y."/>
            <person name="Youmans B."/>
            <person name="Ayvaz T."/>
            <person name="Ross M."/>
            <person name="Santibanez J."/>
            <person name="Aqrawi P."/>
            <person name="Gross S."/>
            <person name="Joshi V."/>
            <person name="Fowler G."/>
            <person name="Nazareth L."/>
            <person name="Reid J."/>
            <person name="Worley K."/>
            <person name="Petrosino J."/>
            <person name="Highlander S."/>
            <person name="Gibbs R."/>
        </authorList>
    </citation>
    <scope>NUCLEOTIDE SEQUENCE [LARGE SCALE GENOMIC DNA]</scope>
    <source>
        <strain evidence="4">DSM 16973</strain>
    </source>
</reference>
<keyword evidence="1" id="KW-0677">Repeat</keyword>
<gene>
    <name evidence="4" type="ORF">HMPREF0658_1327</name>
</gene>
<name>E0NSX5_9BACT</name>
<dbReference type="EMBL" id="AEEI01000043">
    <property type="protein sequence ID" value="EFM01839.1"/>
    <property type="molecule type" value="Genomic_DNA"/>
</dbReference>
<dbReference type="PANTHER" id="PTHR44943:SF8">
    <property type="entry name" value="TPR REPEAT-CONTAINING PROTEIN MJ0263"/>
    <property type="match status" value="1"/>
</dbReference>
<evidence type="ECO:0000256" key="3">
    <source>
        <dbReference type="PROSITE-ProRule" id="PRU00339"/>
    </source>
</evidence>